<dbReference type="InterPro" id="IPR004887">
    <property type="entry name" value="GSH_synth_subst-bd"/>
</dbReference>
<proteinExistence type="inferred from homology"/>
<dbReference type="SUPFAM" id="SSF56059">
    <property type="entry name" value="Glutathione synthetase ATP-binding domain-like"/>
    <property type="match status" value="1"/>
</dbReference>
<keyword evidence="5 12" id="KW-0436">Ligase</keyword>
<dbReference type="GO" id="GO:0043295">
    <property type="term" value="F:glutathione binding"/>
    <property type="evidence" value="ECO:0007669"/>
    <property type="project" value="UniProtKB-UniRule"/>
</dbReference>
<dbReference type="GO" id="GO:0005524">
    <property type="term" value="F:ATP binding"/>
    <property type="evidence" value="ECO:0007669"/>
    <property type="project" value="UniProtKB-UniRule"/>
</dbReference>
<dbReference type="Gene3D" id="3.30.470.20">
    <property type="entry name" value="ATP-grasp fold, B domain"/>
    <property type="match status" value="1"/>
</dbReference>
<evidence type="ECO:0000256" key="12">
    <source>
        <dbReference type="PIRNR" id="PIRNR001558"/>
    </source>
</evidence>
<reference evidence="18" key="1">
    <citation type="submission" date="2017-02" db="UniProtKB">
        <authorList>
            <consortium name="WormBaseParasite"/>
        </authorList>
    </citation>
    <scope>IDENTIFICATION</scope>
</reference>
<dbReference type="Gene3D" id="3.40.50.1760">
    <property type="entry name" value="Glutathione synthase, substrate-binding domain superfamily, eukaryotic"/>
    <property type="match status" value="1"/>
</dbReference>
<dbReference type="SUPFAM" id="SSF52440">
    <property type="entry name" value="PreATP-grasp domain"/>
    <property type="match status" value="1"/>
</dbReference>
<feature type="binding site" evidence="13">
    <location>
        <position position="395"/>
    </location>
    <ligand>
        <name>ATP</name>
        <dbReference type="ChEBI" id="CHEBI:30616"/>
    </ligand>
</feature>
<dbReference type="GO" id="GO:0005829">
    <property type="term" value="C:cytosol"/>
    <property type="evidence" value="ECO:0007669"/>
    <property type="project" value="TreeGrafter"/>
</dbReference>
<evidence type="ECO:0000256" key="10">
    <source>
        <dbReference type="ARBA" id="ARBA00022842"/>
    </source>
</evidence>
<evidence type="ECO:0000256" key="11">
    <source>
        <dbReference type="ARBA" id="ARBA00048871"/>
    </source>
</evidence>
<evidence type="ECO:0000256" key="7">
    <source>
        <dbReference type="ARBA" id="ARBA00022723"/>
    </source>
</evidence>
<keyword evidence="10 12" id="KW-0460">Magnesium</keyword>
<dbReference type="NCBIfam" id="TIGR01986">
    <property type="entry name" value="glut_syn_euk"/>
    <property type="match status" value="1"/>
</dbReference>
<evidence type="ECO:0000256" key="13">
    <source>
        <dbReference type="PIRSR" id="PIRSR001558-1"/>
    </source>
</evidence>
<dbReference type="FunFam" id="3.30.1490.50:FF:000002">
    <property type="entry name" value="Glutathione synthetase"/>
    <property type="match status" value="1"/>
</dbReference>
<dbReference type="PANTHER" id="PTHR11130">
    <property type="entry name" value="GLUTATHIONE SYNTHETASE"/>
    <property type="match status" value="1"/>
</dbReference>
<feature type="binding site" evidence="13">
    <location>
        <position position="444"/>
    </location>
    <ligand>
        <name>ATP</name>
        <dbReference type="ChEBI" id="CHEBI:30616"/>
    </ligand>
</feature>
<keyword evidence="17" id="KW-1185">Reference proteome</keyword>
<evidence type="ECO:0000256" key="6">
    <source>
        <dbReference type="ARBA" id="ARBA00022684"/>
    </source>
</evidence>
<dbReference type="AlphaFoldDB" id="A0A0M3JUA8"/>
<dbReference type="PANTHER" id="PTHR11130:SF0">
    <property type="entry name" value="GLUTATHIONE SYNTHETASE"/>
    <property type="match status" value="1"/>
</dbReference>
<keyword evidence="6 12" id="KW-0317">Glutathione biosynthesis</keyword>
<evidence type="ECO:0000259" key="15">
    <source>
        <dbReference type="Pfam" id="PF03199"/>
    </source>
</evidence>
<dbReference type="EC" id="6.3.2.3" evidence="3 12"/>
<feature type="binding site" evidence="13">
    <location>
        <begin position="384"/>
        <end position="393"/>
    </location>
    <ligand>
        <name>ATP</name>
        <dbReference type="ChEBI" id="CHEBI:30616"/>
    </ligand>
</feature>
<feature type="binding site" evidence="13">
    <location>
        <position position="232"/>
    </location>
    <ligand>
        <name>substrate</name>
    </ligand>
</feature>
<evidence type="ECO:0000313" key="17">
    <source>
        <dbReference type="Proteomes" id="UP000267096"/>
    </source>
</evidence>
<keyword evidence="7 12" id="KW-0479">Metal-binding</keyword>
<comment type="catalytic activity">
    <reaction evidence="11">
        <text>gamma-L-glutamyl-L-cysteine + glycine + ATP = glutathione + ADP + phosphate + H(+)</text>
        <dbReference type="Rhea" id="RHEA:13557"/>
        <dbReference type="ChEBI" id="CHEBI:15378"/>
        <dbReference type="ChEBI" id="CHEBI:30616"/>
        <dbReference type="ChEBI" id="CHEBI:43474"/>
        <dbReference type="ChEBI" id="CHEBI:57305"/>
        <dbReference type="ChEBI" id="CHEBI:57925"/>
        <dbReference type="ChEBI" id="CHEBI:58173"/>
        <dbReference type="ChEBI" id="CHEBI:456216"/>
        <dbReference type="EC" id="6.3.2.3"/>
    </reaction>
    <physiologicalReaction direction="left-to-right" evidence="11">
        <dbReference type="Rhea" id="RHEA:13558"/>
    </physiologicalReaction>
</comment>
<dbReference type="WBParaSite" id="ASIM_0001175301-mRNA-1">
    <property type="protein sequence ID" value="ASIM_0001175301-mRNA-1"/>
    <property type="gene ID" value="ASIM_0001175301"/>
</dbReference>
<reference evidence="16 17" key="2">
    <citation type="submission" date="2018-11" db="EMBL/GenBank/DDBJ databases">
        <authorList>
            <consortium name="Pathogen Informatics"/>
        </authorList>
    </citation>
    <scope>NUCLEOTIDE SEQUENCE [LARGE SCALE GENOMIC DNA]</scope>
</reference>
<dbReference type="PIRSF" id="PIRSF001558">
    <property type="entry name" value="GSHase"/>
    <property type="match status" value="1"/>
</dbReference>
<dbReference type="Pfam" id="PF03199">
    <property type="entry name" value="GSH_synthase"/>
    <property type="match status" value="1"/>
</dbReference>
<evidence type="ECO:0000313" key="16">
    <source>
        <dbReference type="EMBL" id="VDK44604.1"/>
    </source>
</evidence>
<feature type="binding site" evidence="13">
    <location>
        <position position="476"/>
    </location>
    <ligand>
        <name>substrate</name>
    </ligand>
</feature>
<evidence type="ECO:0000313" key="18">
    <source>
        <dbReference type="WBParaSite" id="ASIM_0001175301-mRNA-1"/>
    </source>
</evidence>
<dbReference type="InterPro" id="IPR005615">
    <property type="entry name" value="Glutathione_synthase"/>
</dbReference>
<evidence type="ECO:0000256" key="9">
    <source>
        <dbReference type="ARBA" id="ARBA00022840"/>
    </source>
</evidence>
<dbReference type="Gene3D" id="3.30.1490.80">
    <property type="match status" value="1"/>
</dbReference>
<keyword evidence="8 12" id="KW-0547">Nucleotide-binding</keyword>
<dbReference type="Pfam" id="PF03917">
    <property type="entry name" value="GSH_synth_ATP"/>
    <property type="match status" value="1"/>
</dbReference>
<feature type="binding site" evidence="14">
    <location>
        <position position="388"/>
    </location>
    <ligand>
        <name>Mg(2+)</name>
        <dbReference type="ChEBI" id="CHEBI:18420"/>
    </ligand>
</feature>
<evidence type="ECO:0000256" key="5">
    <source>
        <dbReference type="ARBA" id="ARBA00022598"/>
    </source>
</evidence>
<dbReference type="InterPro" id="IPR014709">
    <property type="entry name" value="Glutathione_synthase_C_euk"/>
</dbReference>
<sequence>MDHTCASRYPFPIKFDEESLNKMVENAVDWAHGHGLVMRTADHKDRSDICQTAPFTLLPSPFPNRLFQEAVNIQQAINLLYFRISSDYEFLVNAHAEVIKTDDFTRHFVEILKHIHKVGLKQTKTLLIQRADYMCDEQVVGSNDFRLRQVEVNNIAASMGWLGEMTSCLHRRTLQDLGVSDEIIDNYLPPSNQPIDTIAEGIFDAWLGLDVGDVKSLILFVVEDVNQNQLDQRHVEYRIDKLSARRAKCVRLTLTECAHRLTLGGTSGYELLLDKNECITIVYFRAGYSPSNYPSELEWNARLQIELSTAVKCPWIGLQLANTKKIQQVLAEEGQLEKFLAEAKSDCVRIRATFAGLWGLENDDVSTQEIVKKAIEHPERFVLKPQLEGGGGNYYGDEVSTKLKRMNLSERAAHILMERIRPMVVKNYLIRPFESVELSNIVGELGVYGCLYGEMKMKGCKDERIMMNISKGHIIRSKCEHVDKGGVAIGAAVIDSPLLI</sequence>
<evidence type="ECO:0000256" key="8">
    <source>
        <dbReference type="ARBA" id="ARBA00022741"/>
    </source>
</evidence>
<dbReference type="UniPathway" id="UPA00142">
    <property type="reaction ID" value="UER00210"/>
</dbReference>
<dbReference type="Proteomes" id="UP000267096">
    <property type="component" value="Unassembled WGS sequence"/>
</dbReference>
<gene>
    <name evidence="16" type="ORF">ASIM_LOCUS11219</name>
</gene>
<evidence type="ECO:0000256" key="14">
    <source>
        <dbReference type="PIRSR" id="PIRSR001558-2"/>
    </source>
</evidence>
<evidence type="ECO:0000256" key="1">
    <source>
        <dbReference type="ARBA" id="ARBA00004965"/>
    </source>
</evidence>
<name>A0A0M3JUA8_ANISI</name>
<feature type="binding site" evidence="13">
    <location>
        <begin position="417"/>
        <end position="420"/>
    </location>
    <ligand>
        <name>ATP</name>
        <dbReference type="ChEBI" id="CHEBI:30616"/>
    </ligand>
</feature>
<dbReference type="InterPro" id="IPR014042">
    <property type="entry name" value="Glutathione_synthase_a-hlx"/>
</dbReference>
<dbReference type="OrthoDB" id="2020073at2759"/>
<dbReference type="InterPro" id="IPR014049">
    <property type="entry name" value="Glutathione_synthase_N_euk"/>
</dbReference>
<dbReference type="InterPro" id="IPR016185">
    <property type="entry name" value="PreATP-grasp_dom_sf"/>
</dbReference>
<dbReference type="Gene3D" id="1.10.1080.10">
    <property type="entry name" value="Glutathione Synthetase, Chain A, domain 3"/>
    <property type="match status" value="1"/>
</dbReference>
<dbReference type="GO" id="GO:0004363">
    <property type="term" value="F:glutathione synthase activity"/>
    <property type="evidence" value="ECO:0007669"/>
    <property type="project" value="UniProtKB-UniRule"/>
</dbReference>
<evidence type="ECO:0000256" key="2">
    <source>
        <dbReference type="ARBA" id="ARBA00010385"/>
    </source>
</evidence>
<feature type="domain" description="Glutathione synthase substrate-binding" evidence="15">
    <location>
        <begin position="217"/>
        <end position="321"/>
    </location>
</feature>
<dbReference type="InterPro" id="IPR037013">
    <property type="entry name" value="GSH-S_sub-bd_sf"/>
</dbReference>
<dbReference type="EMBL" id="UYRR01031050">
    <property type="protein sequence ID" value="VDK44604.1"/>
    <property type="molecule type" value="Genomic_DNA"/>
</dbReference>
<organism evidence="18">
    <name type="scientific">Anisakis simplex</name>
    <name type="common">Herring worm</name>
    <dbReference type="NCBI Taxonomy" id="6269"/>
    <lineage>
        <taxon>Eukaryota</taxon>
        <taxon>Metazoa</taxon>
        <taxon>Ecdysozoa</taxon>
        <taxon>Nematoda</taxon>
        <taxon>Chromadorea</taxon>
        <taxon>Rhabditida</taxon>
        <taxon>Spirurina</taxon>
        <taxon>Ascaridomorpha</taxon>
        <taxon>Ascaridoidea</taxon>
        <taxon>Anisakidae</taxon>
        <taxon>Anisakis</taxon>
        <taxon>Anisakis simplex complex</taxon>
    </lineage>
</organism>
<feature type="binding site" evidence="13">
    <location>
        <position position="478"/>
    </location>
    <ligand>
        <name>ATP</name>
        <dbReference type="ChEBI" id="CHEBI:30616"/>
    </ligand>
</feature>
<comment type="pathway">
    <text evidence="1 12">Sulfur metabolism; glutathione biosynthesis; glutathione from L-cysteine and L-glutamate: step 2/2.</text>
</comment>
<dbReference type="Gene3D" id="3.30.1490.50">
    <property type="match status" value="1"/>
</dbReference>
<comment type="similarity">
    <text evidence="2 12">Belongs to the eukaryotic GSH synthase family.</text>
</comment>
<keyword evidence="9 12" id="KW-0067">ATP-binding</keyword>
<accession>A0A0M3JUA8</accession>
<comment type="cofactor">
    <cofactor evidence="12 14">
        <name>Mg(2+)</name>
        <dbReference type="ChEBI" id="CHEBI:18420"/>
    </cofactor>
    <text evidence="12 14">Binds 1 Mg(2+) ion per subunit.</text>
</comment>
<protein>
    <recommendedName>
        <fullName evidence="4 12">Glutathione synthetase</fullName>
        <shortName evidence="12">GSH-S</shortName>
        <ecNumber evidence="3 12">6.3.2.3</ecNumber>
    </recommendedName>
</protein>
<dbReference type="GO" id="GO:0000287">
    <property type="term" value="F:magnesium ion binding"/>
    <property type="evidence" value="ECO:0007669"/>
    <property type="project" value="UniProtKB-UniRule"/>
</dbReference>
<evidence type="ECO:0000256" key="4">
    <source>
        <dbReference type="ARBA" id="ARBA00020821"/>
    </source>
</evidence>
<evidence type="ECO:0000256" key="3">
    <source>
        <dbReference type="ARBA" id="ARBA00012214"/>
    </source>
</evidence>
<feature type="binding site" evidence="13">
    <location>
        <position position="324"/>
    </location>
    <ligand>
        <name>ATP</name>
        <dbReference type="ChEBI" id="CHEBI:30616"/>
    </ligand>
</feature>